<dbReference type="Ensembl" id="ENSCCAT00000032439.1">
    <property type="protein sequence ID" value="ENSCCAP00000014996.1"/>
    <property type="gene ID" value="ENSCCAG00000025305.1"/>
</dbReference>
<dbReference type="GeneID" id="108292412"/>
<dbReference type="InterPro" id="IPR002048">
    <property type="entry name" value="EF_hand_dom"/>
</dbReference>
<evidence type="ECO:0000256" key="3">
    <source>
        <dbReference type="ARBA" id="ARBA00022737"/>
    </source>
</evidence>
<dbReference type="PANTHER" id="PTHR11639">
    <property type="entry name" value="S100 CALCIUM-BINDING PROTEIN"/>
    <property type="match status" value="1"/>
</dbReference>
<protein>
    <submittedName>
        <fullName evidence="6">S100 calcium binding protein A12</fullName>
    </submittedName>
</protein>
<evidence type="ECO:0000313" key="6">
    <source>
        <dbReference type="Ensembl" id="ENSCCAP00000014996.1"/>
    </source>
</evidence>
<dbReference type="Gene3D" id="1.10.238.10">
    <property type="entry name" value="EF-hand"/>
    <property type="match status" value="1"/>
</dbReference>
<dbReference type="GO" id="GO:0070062">
    <property type="term" value="C:extracellular exosome"/>
    <property type="evidence" value="ECO:0007669"/>
    <property type="project" value="TreeGrafter"/>
</dbReference>
<dbReference type="InterPro" id="IPR018247">
    <property type="entry name" value="EF_Hand_1_Ca_BS"/>
</dbReference>
<dbReference type="CTD" id="6283"/>
<dbReference type="Proteomes" id="UP000233040">
    <property type="component" value="Unassembled WGS sequence"/>
</dbReference>
<dbReference type="GO" id="GO:0005509">
    <property type="term" value="F:calcium ion binding"/>
    <property type="evidence" value="ECO:0007669"/>
    <property type="project" value="InterPro"/>
</dbReference>
<dbReference type="InterPro" id="IPR013787">
    <property type="entry name" value="S100_Ca-bd_sub"/>
</dbReference>
<dbReference type="GO" id="GO:0043542">
    <property type="term" value="P:endothelial cell migration"/>
    <property type="evidence" value="ECO:0007669"/>
    <property type="project" value="TreeGrafter"/>
</dbReference>
<accession>A0A2K5QGI0</accession>
<dbReference type="PROSITE" id="PS00018">
    <property type="entry name" value="EF_HAND_1"/>
    <property type="match status" value="1"/>
</dbReference>
<dbReference type="GO" id="GO:0050832">
    <property type="term" value="P:defense response to fungus"/>
    <property type="evidence" value="ECO:0007669"/>
    <property type="project" value="Ensembl"/>
</dbReference>
<dbReference type="GO" id="GO:0005737">
    <property type="term" value="C:cytoplasm"/>
    <property type="evidence" value="ECO:0007669"/>
    <property type="project" value="Ensembl"/>
</dbReference>
<dbReference type="GO" id="GO:0005634">
    <property type="term" value="C:nucleus"/>
    <property type="evidence" value="ECO:0007669"/>
    <property type="project" value="Ensembl"/>
</dbReference>
<dbReference type="KEGG" id="cimi:108292412"/>
<dbReference type="RefSeq" id="XP_017368780.1">
    <property type="nucleotide sequence ID" value="XM_017513291.2"/>
</dbReference>
<dbReference type="SMART" id="SM01394">
    <property type="entry name" value="S_100"/>
    <property type="match status" value="1"/>
</dbReference>
<dbReference type="GO" id="GO:0031640">
    <property type="term" value="P:killing of cells of another organism"/>
    <property type="evidence" value="ECO:0007669"/>
    <property type="project" value="Ensembl"/>
</dbReference>
<keyword evidence="3" id="KW-0677">Repeat</keyword>
<evidence type="ECO:0000256" key="1">
    <source>
        <dbReference type="ARBA" id="ARBA00007323"/>
    </source>
</evidence>
<proteinExistence type="inferred from homology"/>
<keyword evidence="7" id="KW-1185">Reference proteome</keyword>
<organism evidence="6 7">
    <name type="scientific">Cebus imitator</name>
    <name type="common">Panamanian white-faced capuchin</name>
    <name type="synonym">Cebus capucinus imitator</name>
    <dbReference type="NCBI Taxonomy" id="2715852"/>
    <lineage>
        <taxon>Eukaryota</taxon>
        <taxon>Metazoa</taxon>
        <taxon>Chordata</taxon>
        <taxon>Craniata</taxon>
        <taxon>Vertebrata</taxon>
        <taxon>Euteleostomi</taxon>
        <taxon>Mammalia</taxon>
        <taxon>Eutheria</taxon>
        <taxon>Euarchontoglires</taxon>
        <taxon>Primates</taxon>
        <taxon>Haplorrhini</taxon>
        <taxon>Platyrrhini</taxon>
        <taxon>Cebidae</taxon>
        <taxon>Cebinae</taxon>
        <taxon>Cebus</taxon>
    </lineage>
</organism>
<dbReference type="SUPFAM" id="SSF47473">
    <property type="entry name" value="EF-hand"/>
    <property type="match status" value="1"/>
</dbReference>
<dbReference type="GO" id="GO:0050786">
    <property type="term" value="F:RAGE receptor binding"/>
    <property type="evidence" value="ECO:0007669"/>
    <property type="project" value="Ensembl"/>
</dbReference>
<dbReference type="Ensembl" id="ENSCCAT00000032438.1">
    <property type="protein sequence ID" value="ENSCCAP00000014995.1"/>
    <property type="gene ID" value="ENSCCAG00000025305.1"/>
</dbReference>
<dbReference type="OMA" id="HEHLHEV"/>
<dbReference type="PANTHER" id="PTHR11639:SF77">
    <property type="entry name" value="PROTEIN S100-A12"/>
    <property type="match status" value="1"/>
</dbReference>
<dbReference type="GeneTree" id="ENSGT00940000162189"/>
<evidence type="ECO:0000313" key="7">
    <source>
        <dbReference type="Proteomes" id="UP000233040"/>
    </source>
</evidence>
<dbReference type="GO" id="GO:0043123">
    <property type="term" value="P:positive regulation of canonical NF-kappaB signal transduction"/>
    <property type="evidence" value="ECO:0007669"/>
    <property type="project" value="Ensembl"/>
</dbReference>
<sequence>MTKLEEHLEGIVNIFHQYSVRTGHFDTLSKGELKKLMAKELVNLIENAKDKAKVDETFQGLDANQDDQVDFQEFVSLLATVLKASHDNTHKE</sequence>
<dbReference type="GO" id="GO:0048306">
    <property type="term" value="F:calcium-dependent protein binding"/>
    <property type="evidence" value="ECO:0007669"/>
    <property type="project" value="TreeGrafter"/>
</dbReference>
<dbReference type="AlphaFoldDB" id="A0A2K5QGI0"/>
<dbReference type="InterPro" id="IPR011992">
    <property type="entry name" value="EF-hand-dom_pair"/>
</dbReference>
<evidence type="ECO:0000259" key="5">
    <source>
        <dbReference type="PROSITE" id="PS50222"/>
    </source>
</evidence>
<name>A0A2K5QGI0_CEBIM</name>
<evidence type="ECO:0000256" key="2">
    <source>
        <dbReference type="ARBA" id="ARBA00022723"/>
    </source>
</evidence>
<dbReference type="FunFam" id="1.10.238.10:FF:000044">
    <property type="entry name" value="Protein S100"/>
    <property type="match status" value="1"/>
</dbReference>
<feature type="domain" description="EF-hand" evidence="5">
    <location>
        <begin position="49"/>
        <end position="84"/>
    </location>
</feature>
<dbReference type="GO" id="GO:0042802">
    <property type="term" value="F:identical protein binding"/>
    <property type="evidence" value="ECO:0007669"/>
    <property type="project" value="Ensembl"/>
</dbReference>
<reference evidence="6" key="1">
    <citation type="submission" date="2025-05" db="UniProtKB">
        <authorList>
            <consortium name="Ensembl"/>
        </authorList>
    </citation>
    <scope>IDENTIFICATION</scope>
</reference>
<dbReference type="Pfam" id="PF01023">
    <property type="entry name" value="S_100"/>
    <property type="match status" value="1"/>
</dbReference>
<comment type="similarity">
    <text evidence="1">Belongs to the S-100 family.</text>
</comment>
<keyword evidence="2" id="KW-0479">Metal-binding</keyword>
<dbReference type="PROSITE" id="PS50222">
    <property type="entry name" value="EF_HAND_2"/>
    <property type="match status" value="1"/>
</dbReference>
<dbReference type="STRING" id="9516.ENSCCAP00000014996"/>
<dbReference type="GO" id="GO:0061844">
    <property type="term" value="P:antimicrobial humoral immune response mediated by antimicrobial peptide"/>
    <property type="evidence" value="ECO:0007669"/>
    <property type="project" value="Ensembl"/>
</dbReference>
<keyword evidence="4" id="KW-0106">Calcium</keyword>
<evidence type="ECO:0000256" key="4">
    <source>
        <dbReference type="ARBA" id="ARBA00022837"/>
    </source>
</evidence>
<dbReference type="GO" id="GO:0006805">
    <property type="term" value="P:xenobiotic metabolic process"/>
    <property type="evidence" value="ECO:0007669"/>
    <property type="project" value="Ensembl"/>
</dbReference>
<dbReference type="SMART" id="SM00054">
    <property type="entry name" value="EFh"/>
    <property type="match status" value="1"/>
</dbReference>